<dbReference type="InterPro" id="IPR057471">
    <property type="entry name" value="CHMP7_WHD"/>
</dbReference>
<dbReference type="Pfam" id="PF25239">
    <property type="entry name" value="WHD_CHMP7"/>
    <property type="match status" value="1"/>
</dbReference>
<dbReference type="PANTHER" id="PTHR22761">
    <property type="entry name" value="CHARGED MULTIVESICULAR BODY PROTEIN"/>
    <property type="match status" value="1"/>
</dbReference>
<accession>A0AA36D5I1</accession>
<feature type="coiled-coil region" evidence="2">
    <location>
        <begin position="224"/>
        <end position="251"/>
    </location>
</feature>
<dbReference type="InterPro" id="IPR005024">
    <property type="entry name" value="Snf7_fam"/>
</dbReference>
<organism evidence="5 6">
    <name type="scientific">Mesorhabditis spiculigera</name>
    <dbReference type="NCBI Taxonomy" id="96644"/>
    <lineage>
        <taxon>Eukaryota</taxon>
        <taxon>Metazoa</taxon>
        <taxon>Ecdysozoa</taxon>
        <taxon>Nematoda</taxon>
        <taxon>Chromadorea</taxon>
        <taxon>Rhabditida</taxon>
        <taxon>Rhabditina</taxon>
        <taxon>Rhabditomorpha</taxon>
        <taxon>Rhabditoidea</taxon>
        <taxon>Rhabditidae</taxon>
        <taxon>Mesorhabditinae</taxon>
        <taxon>Mesorhabditis</taxon>
    </lineage>
</organism>
<name>A0AA36D5I1_9BILA</name>
<evidence type="ECO:0000259" key="4">
    <source>
        <dbReference type="Pfam" id="PF25239"/>
    </source>
</evidence>
<dbReference type="GO" id="GO:0005771">
    <property type="term" value="C:multivesicular body"/>
    <property type="evidence" value="ECO:0007669"/>
    <property type="project" value="TreeGrafter"/>
</dbReference>
<sequence length="421" mass="47314">MSNRTGHFPAELGEDEISGLMTMVKARSVNPVDYDRKINFWRGAIENSCASSKDAVISVDVIKKRFRRGDVVPACINAVIENMISTGDIISVDEWKEKHSSWLQWGVTRLWKTSGWLLGASDDSNNDYINLPALQKQAQEIVQLYEQEFKDELDSTGEVVAWAELYDRAGSIVETEENFEFALQLLADRGDILVGNARNGEKVIKFKDTREKGPFRFTETDASVHDIKIALNKLQKEIHTLEAKVKKLELDSRAAVRASDKHKAYKLLQQKQRVTKDLGAKDVQYQKLLAMLNQIGSARHNNEVLAAFKMGTDAFKANLARHGLSPEKIDATMDEVHEAADEFREIEEAIGQGFAQADATNSEELERELEELMKTQEKPKAPARKADPTLDLPAVPSGSLKRPATSDMTLEDRLKKLREMA</sequence>
<dbReference type="Proteomes" id="UP001177023">
    <property type="component" value="Unassembled WGS sequence"/>
</dbReference>
<dbReference type="GO" id="GO:0009898">
    <property type="term" value="C:cytoplasmic side of plasma membrane"/>
    <property type="evidence" value="ECO:0007669"/>
    <property type="project" value="TreeGrafter"/>
</dbReference>
<dbReference type="EMBL" id="CATQJA010002659">
    <property type="protein sequence ID" value="CAJ0580064.1"/>
    <property type="molecule type" value="Genomic_DNA"/>
</dbReference>
<dbReference type="Pfam" id="PF03357">
    <property type="entry name" value="Snf7"/>
    <property type="match status" value="1"/>
</dbReference>
<dbReference type="GO" id="GO:0006900">
    <property type="term" value="P:vesicle budding from membrane"/>
    <property type="evidence" value="ECO:0007669"/>
    <property type="project" value="TreeGrafter"/>
</dbReference>
<protein>
    <recommendedName>
        <fullName evidence="4">CHMP7 winged helix domain-containing protein</fullName>
    </recommendedName>
</protein>
<evidence type="ECO:0000256" key="1">
    <source>
        <dbReference type="ARBA" id="ARBA00006190"/>
    </source>
</evidence>
<dbReference type="Pfam" id="PF25880">
    <property type="entry name" value="WHD_CHMP7_1st"/>
    <property type="match status" value="1"/>
</dbReference>
<dbReference type="Gene3D" id="6.10.140.1230">
    <property type="match status" value="1"/>
</dbReference>
<gene>
    <name evidence="5" type="ORF">MSPICULIGERA_LOCUS18267</name>
</gene>
<dbReference type="GO" id="GO:0032511">
    <property type="term" value="P:late endosome to vacuole transport via multivesicular body sorting pathway"/>
    <property type="evidence" value="ECO:0007669"/>
    <property type="project" value="TreeGrafter"/>
</dbReference>
<evidence type="ECO:0000313" key="6">
    <source>
        <dbReference type="Proteomes" id="UP001177023"/>
    </source>
</evidence>
<evidence type="ECO:0000256" key="3">
    <source>
        <dbReference type="SAM" id="MobiDB-lite"/>
    </source>
</evidence>
<dbReference type="AlphaFoldDB" id="A0AA36D5I1"/>
<comment type="caution">
    <text evidence="5">The sequence shown here is derived from an EMBL/GenBank/DDBJ whole genome shotgun (WGS) entry which is preliminary data.</text>
</comment>
<reference evidence="5" key="1">
    <citation type="submission" date="2023-06" db="EMBL/GenBank/DDBJ databases">
        <authorList>
            <person name="Delattre M."/>
        </authorList>
    </citation>
    <scope>NUCLEOTIDE SEQUENCE</scope>
    <source>
        <strain evidence="5">AF72</strain>
    </source>
</reference>
<evidence type="ECO:0000256" key="2">
    <source>
        <dbReference type="SAM" id="Coils"/>
    </source>
</evidence>
<dbReference type="PANTHER" id="PTHR22761:SF46">
    <property type="entry name" value="CHARGED MULTIVESICULAR BODY PROTEIN 7"/>
    <property type="match status" value="1"/>
</dbReference>
<comment type="similarity">
    <text evidence="1">Belongs to the SNF7 family.</text>
</comment>
<feature type="non-terminal residue" evidence="5">
    <location>
        <position position="1"/>
    </location>
</feature>
<keyword evidence="6" id="KW-1185">Reference proteome</keyword>
<evidence type="ECO:0000313" key="5">
    <source>
        <dbReference type="EMBL" id="CAJ0580064.1"/>
    </source>
</evidence>
<keyword evidence="2" id="KW-0175">Coiled coil</keyword>
<feature type="compositionally biased region" description="Basic and acidic residues" evidence="3">
    <location>
        <begin position="371"/>
        <end position="388"/>
    </location>
</feature>
<proteinExistence type="inferred from homology"/>
<feature type="region of interest" description="Disordered" evidence="3">
    <location>
        <begin position="371"/>
        <end position="410"/>
    </location>
</feature>
<feature type="domain" description="CHMP7 winged helix" evidence="4">
    <location>
        <begin position="134"/>
        <end position="207"/>
    </location>
</feature>
<dbReference type="GO" id="GO:0000815">
    <property type="term" value="C:ESCRT III complex"/>
    <property type="evidence" value="ECO:0007669"/>
    <property type="project" value="TreeGrafter"/>
</dbReference>